<accession>A0A5P8E6D8</accession>
<feature type="domain" description="Alpha-N-acetylglucosaminidase C-terminal" evidence="5">
    <location>
        <begin position="448"/>
        <end position="716"/>
    </location>
</feature>
<evidence type="ECO:0000259" key="5">
    <source>
        <dbReference type="Pfam" id="PF12972"/>
    </source>
</evidence>
<keyword evidence="2" id="KW-0732">Signal</keyword>
<organism evidence="6 7">
    <name type="scientific">Pseudoprevotella muciniphila</name>
    <dbReference type="NCBI Taxonomy" id="2133944"/>
    <lineage>
        <taxon>Bacteria</taxon>
        <taxon>Pseudomonadati</taxon>
        <taxon>Bacteroidota</taxon>
        <taxon>Bacteroidia</taxon>
        <taxon>Bacteroidales</taxon>
        <taxon>Prevotellaceae</taxon>
        <taxon>Pseudoprevotella</taxon>
    </lineage>
</organism>
<dbReference type="Pfam" id="PF12971">
    <property type="entry name" value="NAGLU_N"/>
    <property type="match status" value="1"/>
</dbReference>
<dbReference type="Gene3D" id="3.20.20.80">
    <property type="entry name" value="Glycosidases"/>
    <property type="match status" value="1"/>
</dbReference>
<name>A0A5P8E6D8_9BACT</name>
<dbReference type="Pfam" id="PF12972">
    <property type="entry name" value="NAGLU_C"/>
    <property type="match status" value="1"/>
</dbReference>
<dbReference type="GO" id="GO:0016787">
    <property type="term" value="F:hydrolase activity"/>
    <property type="evidence" value="ECO:0007669"/>
    <property type="project" value="UniProtKB-KW"/>
</dbReference>
<feature type="domain" description="Alpha-N-acetylglucosaminidase N-terminal" evidence="4">
    <location>
        <begin position="26"/>
        <end position="109"/>
    </location>
</feature>
<feature type="chain" id="PRO_5024456959" evidence="2">
    <location>
        <begin position="20"/>
        <end position="722"/>
    </location>
</feature>
<evidence type="ECO:0000256" key="2">
    <source>
        <dbReference type="SAM" id="SignalP"/>
    </source>
</evidence>
<sequence>MQRLLLSVFCIMLAISASALRNPKVVADMLNRIGGNGAAERFETEVDAALAGDDAKEVFVIGAEHGKPKISGSSILALTTGINWYLNHYAHIQLTWHNMKVNLTKASLPVPQKEERHVSTADYRYYLNYCTFSYSMAFWSWERWQQEIDWMALHGINMPLAIVGAEVVWQKVLQSLGYNEEEINRFVAGPAFMAWFMMGNLEGWGGPNRPWWYARQERLGKQILEREREFGMEPVLPGYSGMVPHDYFERMGLPKQKSGQWHRFQRPGLLVPTDSKFAEMAALYYEKLAEVMGTSGYYSMDLFHEGGTTVGIDLKAAFSGAYQAMQKAVPGSKWVIQAWGDNPRHECLESVPKGGLIVLDLFSDGRPNWQSGYEGHEFVYCMLNNFGGRNGIHGRLDSTITRYYNALAQYPQTCKGVGATPEGIETNPVLYEALFELPWAKIQSPSDWTDEMVLSRYGMTNDTLREAWQLLRKGPLHCKTSQQGPSEAILCARPGLEVKSVSTWGTGEQYYEVRHVRRAAALLLSQRQKLAANANYRYDVVDLVRQSLVNDMGTLLEMANAYYSTPVGDDFRSTAKKFLDYFDDINTLLNSHPAFMLGTWTGSARSVAANKPGTTIDDQNWMEWNARMLITTWGNEQNCNAGRLYDYSHRTWGGLVKDYYKPRWQDFFGRLINGETPRTNHELYEMESKWVNDFSISYPDRPSGNPVMVAHRIFSKYYGYVE</sequence>
<dbReference type="Proteomes" id="UP000249375">
    <property type="component" value="Chromosome"/>
</dbReference>
<evidence type="ECO:0000259" key="4">
    <source>
        <dbReference type="Pfam" id="PF12971"/>
    </source>
</evidence>
<dbReference type="InterPro" id="IPR029018">
    <property type="entry name" value="Hex-like_dom2"/>
</dbReference>
<dbReference type="InterPro" id="IPR024240">
    <property type="entry name" value="NAGLU_N"/>
</dbReference>
<evidence type="ECO:0000256" key="1">
    <source>
        <dbReference type="ARBA" id="ARBA00022801"/>
    </source>
</evidence>
<dbReference type="EMBL" id="CP033459">
    <property type="protein sequence ID" value="QFQ12583.1"/>
    <property type="molecule type" value="Genomic_DNA"/>
</dbReference>
<feature type="signal peptide" evidence="2">
    <location>
        <begin position="1"/>
        <end position="19"/>
    </location>
</feature>
<dbReference type="InterPro" id="IPR024732">
    <property type="entry name" value="NAGLU_C"/>
</dbReference>
<dbReference type="KEGG" id="alq:C7Y71_005900"/>
<dbReference type="OrthoDB" id="179563at2"/>
<evidence type="ECO:0000313" key="7">
    <source>
        <dbReference type="Proteomes" id="UP000249375"/>
    </source>
</evidence>
<reference evidence="6 7" key="1">
    <citation type="submission" date="2018-11" db="EMBL/GenBank/DDBJ databases">
        <authorList>
            <person name="Na S.W."/>
            <person name="Baik M."/>
        </authorList>
    </citation>
    <scope>NUCLEOTIDE SEQUENCE [LARGE SCALE GENOMIC DNA]</scope>
    <source>
        <strain evidence="6 7">E39</strain>
    </source>
</reference>
<feature type="domain" description="Alpha-N-acetylglucosaminidase tim-barrel" evidence="3">
    <location>
        <begin position="124"/>
        <end position="440"/>
    </location>
</feature>
<protein>
    <submittedName>
        <fullName evidence="6">Alpha-N-acetylglucosaminidase</fullName>
    </submittedName>
</protein>
<dbReference type="AlphaFoldDB" id="A0A5P8E6D8"/>
<dbReference type="PANTHER" id="PTHR12872">
    <property type="entry name" value="ALPHA-N-ACETYLGLUCOSAMINIDASE"/>
    <property type="match status" value="1"/>
</dbReference>
<dbReference type="Pfam" id="PF05089">
    <property type="entry name" value="NAGLU"/>
    <property type="match status" value="1"/>
</dbReference>
<keyword evidence="7" id="KW-1185">Reference proteome</keyword>
<gene>
    <name evidence="6" type="ORF">C7Y71_005900</name>
</gene>
<evidence type="ECO:0000313" key="6">
    <source>
        <dbReference type="EMBL" id="QFQ12583.1"/>
    </source>
</evidence>
<dbReference type="Gene3D" id="1.20.120.670">
    <property type="entry name" value="N-acetyl-b-d-glucoasminidase"/>
    <property type="match status" value="1"/>
</dbReference>
<proteinExistence type="predicted"/>
<dbReference type="InterPro" id="IPR007781">
    <property type="entry name" value="NAGLU"/>
</dbReference>
<dbReference type="GO" id="GO:0005975">
    <property type="term" value="P:carbohydrate metabolic process"/>
    <property type="evidence" value="ECO:0007669"/>
    <property type="project" value="UniProtKB-ARBA"/>
</dbReference>
<dbReference type="Gene3D" id="3.30.379.10">
    <property type="entry name" value="Chitobiase/beta-hexosaminidase domain 2-like"/>
    <property type="match status" value="1"/>
</dbReference>
<dbReference type="RefSeq" id="WP_111899375.1">
    <property type="nucleotide sequence ID" value="NZ_CP033459.1"/>
</dbReference>
<dbReference type="PANTHER" id="PTHR12872:SF1">
    <property type="entry name" value="ALPHA-N-ACETYLGLUCOSAMINIDASE"/>
    <property type="match status" value="1"/>
</dbReference>
<dbReference type="InterPro" id="IPR024733">
    <property type="entry name" value="NAGLU_tim-barrel"/>
</dbReference>
<evidence type="ECO:0000259" key="3">
    <source>
        <dbReference type="Pfam" id="PF05089"/>
    </source>
</evidence>
<keyword evidence="1" id="KW-0378">Hydrolase</keyword>